<reference evidence="5 6" key="1">
    <citation type="submission" date="2022-03" db="EMBL/GenBank/DDBJ databases">
        <title>Sinomonas sp. isolated from a soil.</title>
        <authorList>
            <person name="Han J."/>
            <person name="Kim D.-U."/>
        </authorList>
    </citation>
    <scope>NUCLEOTIDE SEQUENCE [LARGE SCALE GENOMIC DNA]</scope>
    <source>
        <strain evidence="5 6">5-5</strain>
    </source>
</reference>
<evidence type="ECO:0000256" key="1">
    <source>
        <dbReference type="ARBA" id="ARBA00022801"/>
    </source>
</evidence>
<keyword evidence="2" id="KW-0843">Virulence</keyword>
<dbReference type="Proteomes" id="UP001202922">
    <property type="component" value="Unassembled WGS sequence"/>
</dbReference>
<feature type="region of interest" description="Disordered" evidence="3">
    <location>
        <begin position="419"/>
        <end position="438"/>
    </location>
</feature>
<keyword evidence="4" id="KW-0732">Signal</keyword>
<evidence type="ECO:0000313" key="6">
    <source>
        <dbReference type="Proteomes" id="UP001202922"/>
    </source>
</evidence>
<dbReference type="RefSeq" id="WP_241056493.1">
    <property type="nucleotide sequence ID" value="NZ_JAKZBV010000001.1"/>
</dbReference>
<dbReference type="PANTHER" id="PTHR31956:SF1">
    <property type="entry name" value="NON-SPECIFIC PHOSPHOLIPASE C1"/>
    <property type="match status" value="1"/>
</dbReference>
<evidence type="ECO:0000256" key="4">
    <source>
        <dbReference type="SAM" id="SignalP"/>
    </source>
</evidence>
<dbReference type="EMBL" id="JAKZBV010000001">
    <property type="protein sequence ID" value="MCH6471737.1"/>
    <property type="molecule type" value="Genomic_DNA"/>
</dbReference>
<comment type="caution">
    <text evidence="5">The sequence shown here is derived from an EMBL/GenBank/DDBJ whole genome shotgun (WGS) entry which is preliminary data.</text>
</comment>
<keyword evidence="6" id="KW-1185">Reference proteome</keyword>
<evidence type="ECO:0000313" key="5">
    <source>
        <dbReference type="EMBL" id="MCH6471737.1"/>
    </source>
</evidence>
<dbReference type="Pfam" id="PF04185">
    <property type="entry name" value="Phosphoesterase"/>
    <property type="match status" value="1"/>
</dbReference>
<sequence>MRRWFAISAALAVVVLLIAAACSAVGRPPESATPAGISKIKHVVIIMQENRSFDSYFGTFPGADGIPMQDGVPTVCVPDPAKKTCVRPYYDPSDRNAGGPHSVANAKADINGGKMDGFIAQAEHASSNCAANDPNCAGTKGTDVMGYHDARDIPNYWAYAKDFTLQDHLFESDASWSLPSHLYMVSEWSAKCSIPGHAESCTNAPQGPQLPPDFGKKASTPRPAPDYAWTDLTYLLYRQKVSWGYYVFNGTEPDCENDSAVTCAPVKQNAKTPGIWNPLPYFDTVKQDGQLGNIQSLTNFYSAAKNGTLPAVSWIDPTSAVSEHPPALVSSGQAYVTGLINTIMSGPDWNSTAIFLSWDDWGGFYDHVAPPVVDQNGYGLRVPGIVISPYAKKGYIDHQTLSQDAYVKFIEDDFLHGQRLDPATDGRPDPRPDVREDSPLLGSLVNDFDFSQKPSPPVILPNATTY</sequence>
<dbReference type="CDD" id="cd16013">
    <property type="entry name" value="AcpA"/>
    <property type="match status" value="1"/>
</dbReference>
<feature type="region of interest" description="Disordered" evidence="3">
    <location>
        <begin position="445"/>
        <end position="466"/>
    </location>
</feature>
<organism evidence="5 6">
    <name type="scientific">Sinomonas terrae</name>
    <dbReference type="NCBI Taxonomy" id="2908838"/>
    <lineage>
        <taxon>Bacteria</taxon>
        <taxon>Bacillati</taxon>
        <taxon>Actinomycetota</taxon>
        <taxon>Actinomycetes</taxon>
        <taxon>Micrococcales</taxon>
        <taxon>Micrococcaceae</taxon>
        <taxon>Sinomonas</taxon>
    </lineage>
</organism>
<accession>A0ABS9U5D7</accession>
<dbReference type="PROSITE" id="PS51257">
    <property type="entry name" value="PROKAR_LIPOPROTEIN"/>
    <property type="match status" value="1"/>
</dbReference>
<dbReference type="InterPro" id="IPR017850">
    <property type="entry name" value="Alkaline_phosphatase_core_sf"/>
</dbReference>
<dbReference type="InterPro" id="IPR007312">
    <property type="entry name" value="Phosphoesterase"/>
</dbReference>
<feature type="chain" id="PRO_5046939017" evidence="4">
    <location>
        <begin position="27"/>
        <end position="466"/>
    </location>
</feature>
<proteinExistence type="predicted"/>
<dbReference type="PANTHER" id="PTHR31956">
    <property type="entry name" value="NON-SPECIFIC PHOSPHOLIPASE C4-RELATED"/>
    <property type="match status" value="1"/>
</dbReference>
<evidence type="ECO:0000256" key="3">
    <source>
        <dbReference type="SAM" id="MobiDB-lite"/>
    </source>
</evidence>
<keyword evidence="1" id="KW-0378">Hydrolase</keyword>
<dbReference type="Gene3D" id="3.40.720.10">
    <property type="entry name" value="Alkaline Phosphatase, subunit A"/>
    <property type="match status" value="2"/>
</dbReference>
<feature type="signal peptide" evidence="4">
    <location>
        <begin position="1"/>
        <end position="26"/>
    </location>
</feature>
<name>A0ABS9U5D7_9MICC</name>
<protein>
    <submittedName>
        <fullName evidence="5">Alkaline phosphatase family protein</fullName>
    </submittedName>
</protein>
<gene>
    <name evidence="5" type="ORF">L0M17_17475</name>
</gene>
<evidence type="ECO:0000256" key="2">
    <source>
        <dbReference type="ARBA" id="ARBA00023026"/>
    </source>
</evidence>